<dbReference type="SUPFAM" id="SSF48452">
    <property type="entry name" value="TPR-like"/>
    <property type="match status" value="2"/>
</dbReference>
<dbReference type="Proteomes" id="UP001642483">
    <property type="component" value="Unassembled WGS sequence"/>
</dbReference>
<keyword evidence="3" id="KW-0498">Mitosis</keyword>
<dbReference type="SMART" id="SM00028">
    <property type="entry name" value="TPR"/>
    <property type="match status" value="6"/>
</dbReference>
<dbReference type="Pfam" id="PF13424">
    <property type="entry name" value="TPR_12"/>
    <property type="match status" value="1"/>
</dbReference>
<keyword evidence="4" id="KW-0833">Ubl conjugation pathway</keyword>
<keyword evidence="10" id="KW-1185">Reference proteome</keyword>
<keyword evidence="2" id="KW-0677">Repeat</keyword>
<dbReference type="PANTHER" id="PTHR12558">
    <property type="entry name" value="CELL DIVISION CYCLE 16,23,27"/>
    <property type="match status" value="1"/>
</dbReference>
<dbReference type="InterPro" id="IPR019734">
    <property type="entry name" value="TPR_rpt"/>
</dbReference>
<dbReference type="InterPro" id="IPR011990">
    <property type="entry name" value="TPR-like_helical_dom_sf"/>
</dbReference>
<comment type="caution">
    <text evidence="9">The sequence shown here is derived from an EMBL/GenBank/DDBJ whole genome shotgun (WGS) entry which is preliminary data.</text>
</comment>
<reference evidence="9 10" key="1">
    <citation type="submission" date="2024-02" db="EMBL/GenBank/DDBJ databases">
        <authorList>
            <person name="Daric V."/>
            <person name="Darras S."/>
        </authorList>
    </citation>
    <scope>NUCLEOTIDE SEQUENCE [LARGE SCALE GENOMIC DNA]</scope>
</reference>
<feature type="repeat" description="TPR" evidence="7">
    <location>
        <begin position="478"/>
        <end position="511"/>
    </location>
</feature>
<feature type="repeat" description="TPR" evidence="7">
    <location>
        <begin position="444"/>
        <end position="477"/>
    </location>
</feature>
<keyword evidence="1" id="KW-0132">Cell division</keyword>
<keyword evidence="5 7" id="KW-0802">TPR repeat</keyword>
<evidence type="ECO:0000256" key="6">
    <source>
        <dbReference type="ARBA" id="ARBA00023306"/>
    </source>
</evidence>
<evidence type="ECO:0000256" key="2">
    <source>
        <dbReference type="ARBA" id="ARBA00022737"/>
    </source>
</evidence>
<evidence type="ECO:0000313" key="9">
    <source>
        <dbReference type="EMBL" id="CAK8688571.1"/>
    </source>
</evidence>
<gene>
    <name evidence="9" type="ORF">CVLEPA_LOCUS20572</name>
</gene>
<evidence type="ECO:0000256" key="5">
    <source>
        <dbReference type="ARBA" id="ARBA00022803"/>
    </source>
</evidence>
<sequence>MEGVLERIRNVSAGCISKFQYESALFWADKAASLSQYEACDVYHLAQCMFHMKQYDRAALLIIRRQLHLKHSVFRYLAAKCYAEAKQWQAALDLLEGCQKDPNISLSKKLPSTESVNGIPDDKEMLTSLHLLRGNIYEAMEVREIAAECYKDALKADIFCYEAFERLIGHHMLRADEEKELLESLPMSDLCKGVEEEELVRFLYKTKLKKYDKPGEFEVPDSADNLHENLDVATSLAERHYYNCEFRTSYKITEGILKSDPYHPSCLPLHVALLVELKETNKLFYLAHQLVGKYPDLPISWYAVGCYYLLQPKKQELARRYLLKTTLLNRMYGPAWLAYGHSFASQNEHDQAMAAYFTASQLMRGCHLPFLYIGLEYSVTNNTKLAEKFFSSALEISQDDPHALHEMGVAAYTNKDLQSALKYFNKALELIRILGEEIHIEEWGPLLNNLGHTHRKLKNYDQALDYHRQALILMPHSAETYSAIGFVYAYMGNYLESIEYLHKSLGLRRDDAFTSNLLDYVVEQFADADKPIYGDIESEEAYPIPTMDINFKIDDYSTPPSSVKPSGGSDITPEDDSKPFGDVATLSTPVSGVTTIPTIAEGRGVMMAWSESNSTLSDAHTSTSTTQTPHTARMQTKSFTGDMVFSTDDDMDLDDSINS</sequence>
<dbReference type="Pfam" id="PF13181">
    <property type="entry name" value="TPR_8"/>
    <property type="match status" value="1"/>
</dbReference>
<feature type="repeat" description="TPR" evidence="7">
    <location>
        <begin position="401"/>
        <end position="434"/>
    </location>
</feature>
<proteinExistence type="predicted"/>
<evidence type="ECO:0008006" key="11">
    <source>
        <dbReference type="Google" id="ProtNLM"/>
    </source>
</evidence>
<accession>A0ABP0G9U5</accession>
<keyword evidence="6" id="KW-0131">Cell cycle</keyword>
<dbReference type="PANTHER" id="PTHR12558:SF9">
    <property type="entry name" value="CELL DIVISION CYCLE PROTEIN 16 HOMOLOG"/>
    <property type="match status" value="1"/>
</dbReference>
<feature type="region of interest" description="Disordered" evidence="8">
    <location>
        <begin position="612"/>
        <end position="631"/>
    </location>
</feature>
<evidence type="ECO:0000256" key="4">
    <source>
        <dbReference type="ARBA" id="ARBA00022786"/>
    </source>
</evidence>
<name>A0ABP0G9U5_CLALP</name>
<evidence type="ECO:0000256" key="7">
    <source>
        <dbReference type="PROSITE-ProRule" id="PRU00339"/>
    </source>
</evidence>
<evidence type="ECO:0000256" key="8">
    <source>
        <dbReference type="SAM" id="MobiDB-lite"/>
    </source>
</evidence>
<protein>
    <recommendedName>
        <fullName evidence="11">Cell division cycle protein 16 homolog</fullName>
    </recommendedName>
</protein>
<feature type="region of interest" description="Disordered" evidence="8">
    <location>
        <begin position="558"/>
        <end position="583"/>
    </location>
</feature>
<dbReference type="Gene3D" id="1.25.40.10">
    <property type="entry name" value="Tetratricopeptide repeat domain"/>
    <property type="match status" value="1"/>
</dbReference>
<feature type="compositionally biased region" description="Low complexity" evidence="8">
    <location>
        <begin position="620"/>
        <end position="631"/>
    </location>
</feature>
<evidence type="ECO:0000256" key="1">
    <source>
        <dbReference type="ARBA" id="ARBA00022618"/>
    </source>
</evidence>
<dbReference type="PROSITE" id="PS50005">
    <property type="entry name" value="TPR"/>
    <property type="match status" value="3"/>
</dbReference>
<evidence type="ECO:0000256" key="3">
    <source>
        <dbReference type="ARBA" id="ARBA00022776"/>
    </source>
</evidence>
<evidence type="ECO:0000313" key="10">
    <source>
        <dbReference type="Proteomes" id="UP001642483"/>
    </source>
</evidence>
<dbReference type="EMBL" id="CAWYQH010000108">
    <property type="protein sequence ID" value="CAK8688571.1"/>
    <property type="molecule type" value="Genomic_DNA"/>
</dbReference>
<organism evidence="9 10">
    <name type="scientific">Clavelina lepadiformis</name>
    <name type="common">Light-bulb sea squirt</name>
    <name type="synonym">Ascidia lepadiformis</name>
    <dbReference type="NCBI Taxonomy" id="159417"/>
    <lineage>
        <taxon>Eukaryota</taxon>
        <taxon>Metazoa</taxon>
        <taxon>Chordata</taxon>
        <taxon>Tunicata</taxon>
        <taxon>Ascidiacea</taxon>
        <taxon>Aplousobranchia</taxon>
        <taxon>Clavelinidae</taxon>
        <taxon>Clavelina</taxon>
    </lineage>
</organism>
<dbReference type="Pfam" id="PF12895">
    <property type="entry name" value="ANAPC3"/>
    <property type="match status" value="1"/>
</dbReference>